<protein>
    <submittedName>
        <fullName evidence="3">Solute carrier organic anion transporter protein</fullName>
    </submittedName>
</protein>
<dbReference type="SUPFAM" id="SSF103473">
    <property type="entry name" value="MFS general substrate transporter"/>
    <property type="match status" value="1"/>
</dbReference>
<feature type="transmembrane region" description="Helical" evidence="2">
    <location>
        <begin position="74"/>
        <end position="94"/>
    </location>
</feature>
<dbReference type="InterPro" id="IPR036259">
    <property type="entry name" value="MFS_trans_sf"/>
</dbReference>
<evidence type="ECO:0000313" key="4">
    <source>
        <dbReference type="Proteomes" id="UP000316726"/>
    </source>
</evidence>
<dbReference type="Gene3D" id="1.20.1250.20">
    <property type="entry name" value="MFS general substrate transporter like domains"/>
    <property type="match status" value="1"/>
</dbReference>
<dbReference type="InterPro" id="IPR004156">
    <property type="entry name" value="OATP"/>
</dbReference>
<dbReference type="Pfam" id="PF03137">
    <property type="entry name" value="OATP"/>
    <property type="match status" value="2"/>
</dbReference>
<dbReference type="AlphaFoldDB" id="A0A5B8MM44"/>
<dbReference type="Proteomes" id="UP000316726">
    <property type="component" value="Chromosome 6"/>
</dbReference>
<feature type="transmembrane region" description="Helical" evidence="2">
    <location>
        <begin position="585"/>
        <end position="606"/>
    </location>
</feature>
<dbReference type="PANTHER" id="PTHR11388:SF100">
    <property type="entry name" value="SOLUTE CARRIER ORGANIC ANION TRANSPORTER FAMILY MEMBER 4A1"/>
    <property type="match status" value="1"/>
</dbReference>
<keyword evidence="2" id="KW-0472">Membrane</keyword>
<dbReference type="GO" id="GO:0016020">
    <property type="term" value="C:membrane"/>
    <property type="evidence" value="ECO:0007669"/>
    <property type="project" value="InterPro"/>
</dbReference>
<feature type="transmembrane region" description="Helical" evidence="2">
    <location>
        <begin position="114"/>
        <end position="135"/>
    </location>
</feature>
<evidence type="ECO:0000256" key="2">
    <source>
        <dbReference type="SAM" id="Phobius"/>
    </source>
</evidence>
<keyword evidence="1" id="KW-1015">Disulfide bond</keyword>
<feature type="transmembrane region" description="Helical" evidence="2">
    <location>
        <begin position="142"/>
        <end position="164"/>
    </location>
</feature>
<dbReference type="STRING" id="1764295.A0A5B8MM44"/>
<name>A0A5B8MM44_9CHLO</name>
<accession>A0A5B8MM44</accession>
<evidence type="ECO:0000256" key="1">
    <source>
        <dbReference type="ARBA" id="ARBA00023157"/>
    </source>
</evidence>
<organism evidence="3 4">
    <name type="scientific">Chloropicon primus</name>
    <dbReference type="NCBI Taxonomy" id="1764295"/>
    <lineage>
        <taxon>Eukaryota</taxon>
        <taxon>Viridiplantae</taxon>
        <taxon>Chlorophyta</taxon>
        <taxon>Chloropicophyceae</taxon>
        <taxon>Chloropicales</taxon>
        <taxon>Chloropicaceae</taxon>
        <taxon>Chloropicon</taxon>
    </lineage>
</organism>
<sequence>MDGTREALNVEGRVSAEVDLDTVMNMDGTREAMNVEGRVSAEVDLDVDVGDYAPEGFVEKSLHPRIRPLLSPPAFTVVVCLFGVLMSGVTTGLFSSSGGSVQRSLGLTATDWGLISTLFEVFAVGFTVITAYYGGRSHLPRYLSLCLMIFSLGCVLFTAPHFAFYRGAGARFSSFDICSVTSVCSEGQNTQKTATLLVFLAAQLCIALGSALWILGPIYLDRHVCQSSMNLYLSCLYASAALGPAVGFLMNGALLDRWVSPWEEAPSSLTPDSPIWTGNWWIGYLIFGAVGLVCVVPLSLFPRYLPGTVEVRKAKLKSRELVMDHDADQKTTMNVESSARDQETPRGEKVRKFVAKDFKTFSMACKDILGSFMRVFTMLAHGTENFAVSALSTFLPQIIQAQFGITPGLTSIIFGVTIVIGAVSGIAFGGWFVKWRNYDGVQTARFCFIIACVSLPLSFSFLLLGCPGNTVFPAEEDDLILFAEDLCESPNTCRRRLALFIVLLFLLMFTTFSNNVPGSQVILRSTELKERPLAMALNSTIARLTGSIPAPLLFGLGLDRLCLVHSSETCNGGTCLLADNTRVKYLALIVSFVFKSASAIFLLLAWRFYKKNQACRQIASTSDSSNARLC</sequence>
<evidence type="ECO:0000313" key="3">
    <source>
        <dbReference type="EMBL" id="QDZ21563.1"/>
    </source>
</evidence>
<feature type="transmembrane region" description="Helical" evidence="2">
    <location>
        <begin position="497"/>
        <end position="516"/>
    </location>
</feature>
<dbReference type="PANTHER" id="PTHR11388">
    <property type="entry name" value="ORGANIC ANION TRANSPORTER"/>
    <property type="match status" value="1"/>
</dbReference>
<dbReference type="OrthoDB" id="5062115at2759"/>
<proteinExistence type="predicted"/>
<feature type="transmembrane region" description="Helical" evidence="2">
    <location>
        <begin position="231"/>
        <end position="254"/>
    </location>
</feature>
<dbReference type="EMBL" id="CP031039">
    <property type="protein sequence ID" value="QDZ21563.1"/>
    <property type="molecule type" value="Genomic_DNA"/>
</dbReference>
<gene>
    <name evidence="3" type="ORF">A3770_06p40810</name>
</gene>
<keyword evidence="2" id="KW-0812">Transmembrane</keyword>
<reference evidence="3 4" key="1">
    <citation type="submission" date="2018-07" db="EMBL/GenBank/DDBJ databases">
        <title>The complete nuclear genome of the prasinophyte Chloropicon primus (CCMP1205).</title>
        <authorList>
            <person name="Pombert J.-F."/>
            <person name="Otis C."/>
            <person name="Turmel M."/>
            <person name="Lemieux C."/>
        </authorList>
    </citation>
    <scope>NUCLEOTIDE SEQUENCE [LARGE SCALE GENOMIC DNA]</scope>
    <source>
        <strain evidence="3 4">CCMP1205</strain>
    </source>
</reference>
<keyword evidence="2" id="KW-1133">Transmembrane helix</keyword>
<feature type="transmembrane region" description="Helical" evidence="2">
    <location>
        <begin position="443"/>
        <end position="464"/>
    </location>
</feature>
<feature type="transmembrane region" description="Helical" evidence="2">
    <location>
        <begin position="196"/>
        <end position="219"/>
    </location>
</feature>
<dbReference type="GO" id="GO:0055085">
    <property type="term" value="P:transmembrane transport"/>
    <property type="evidence" value="ECO:0007669"/>
    <property type="project" value="InterPro"/>
</dbReference>
<feature type="transmembrane region" description="Helical" evidence="2">
    <location>
        <begin position="281"/>
        <end position="305"/>
    </location>
</feature>
<keyword evidence="4" id="KW-1185">Reference proteome</keyword>
<feature type="transmembrane region" description="Helical" evidence="2">
    <location>
        <begin position="409"/>
        <end position="431"/>
    </location>
</feature>